<evidence type="ECO:0000313" key="2">
    <source>
        <dbReference type="EMBL" id="MCU4739791.1"/>
    </source>
</evidence>
<proteinExistence type="predicted"/>
<evidence type="ECO:0000313" key="3">
    <source>
        <dbReference type="Proteomes" id="UP001321018"/>
    </source>
</evidence>
<sequence length="344" mass="39935">MSVDQILAKLREFDAYIDHQGSGSARYMFIDGGRYKYLCNLDHPSFRPSYIADDGLETIALHTTLWIARRSLNVAKMLPKIDAVYVRFENIEPPDLVVQRHRTKMIDVDDGKVYTLGDDSIHREYQIQQKIPIEINKPSLLEYDPDYPYLIEEFIRGVHPTRSVDDWIWFDRALQELRPLHSSNGSNRLATEKLLAEIPDKDPVISRALRMVDRYPVPTHLTKGKVHGDLAHKNILVSDGEPYILDWDSTRDDLVCCDLFYPILDFCREKQSPKLFKQMIFKGGKGYGILHQSSDFIQFAMDEYKPGLPLVYLLHRIHRETPLDPTSDKAYPILEMLVNCLEKR</sequence>
<organism evidence="2 3">
    <name type="scientific">Natronoglomus mannanivorans</name>
    <dbReference type="NCBI Taxonomy" id="2979990"/>
    <lineage>
        <taxon>Archaea</taxon>
        <taxon>Methanobacteriati</taxon>
        <taxon>Methanobacteriota</taxon>
        <taxon>Stenosarchaea group</taxon>
        <taxon>Halobacteria</taxon>
        <taxon>Halobacteriales</taxon>
        <taxon>Natrialbaceae</taxon>
        <taxon>Natronoglomus</taxon>
    </lineage>
</organism>
<protein>
    <submittedName>
        <fullName evidence="2">Phosphotransferase</fullName>
    </submittedName>
</protein>
<dbReference type="RefSeq" id="WP_338001661.1">
    <property type="nucleotide sequence ID" value="NZ_JAOPKA010000001.1"/>
</dbReference>
<feature type="domain" description="Aminoglycoside phosphotransferase" evidence="1">
    <location>
        <begin position="167"/>
        <end position="271"/>
    </location>
</feature>
<name>A0AAP3DZU8_9EURY</name>
<dbReference type="InterPro" id="IPR011009">
    <property type="entry name" value="Kinase-like_dom_sf"/>
</dbReference>
<accession>A0AAP3DZU8</accession>
<reference evidence="2" key="1">
    <citation type="submission" date="2022-09" db="EMBL/GenBank/DDBJ databases">
        <title>Enrichment on poylsaccharides allowed isolation of novel metabolic and taxonomic groups of Haloarchaea.</title>
        <authorList>
            <person name="Sorokin D.Y."/>
            <person name="Elcheninov A.G."/>
            <person name="Khizhniak T.V."/>
            <person name="Kolganova T.V."/>
            <person name="Kublanov I.V."/>
        </authorList>
    </citation>
    <scope>NUCLEOTIDE SEQUENCE</scope>
    <source>
        <strain evidence="2">AArc-xg1-1</strain>
    </source>
</reference>
<comment type="caution">
    <text evidence="2">The sequence shown here is derived from an EMBL/GenBank/DDBJ whole genome shotgun (WGS) entry which is preliminary data.</text>
</comment>
<dbReference type="Pfam" id="PF01636">
    <property type="entry name" value="APH"/>
    <property type="match status" value="1"/>
</dbReference>
<dbReference type="EMBL" id="JAOPKA010000001">
    <property type="protein sequence ID" value="MCU4739791.1"/>
    <property type="molecule type" value="Genomic_DNA"/>
</dbReference>
<dbReference type="Gene3D" id="3.90.1200.10">
    <property type="match status" value="1"/>
</dbReference>
<dbReference type="InterPro" id="IPR002575">
    <property type="entry name" value="Aminoglycoside_PTrfase"/>
</dbReference>
<dbReference type="AlphaFoldDB" id="A0AAP3DZU8"/>
<dbReference type="SUPFAM" id="SSF56112">
    <property type="entry name" value="Protein kinase-like (PK-like)"/>
    <property type="match status" value="1"/>
</dbReference>
<dbReference type="Proteomes" id="UP001321018">
    <property type="component" value="Unassembled WGS sequence"/>
</dbReference>
<evidence type="ECO:0000259" key="1">
    <source>
        <dbReference type="Pfam" id="PF01636"/>
    </source>
</evidence>
<gene>
    <name evidence="2" type="ORF">OB960_00045</name>
</gene>